<feature type="domain" description="SH3" evidence="6">
    <location>
        <begin position="172"/>
        <end position="231"/>
    </location>
</feature>
<dbReference type="Pfam" id="PF00018">
    <property type="entry name" value="SH3_1"/>
    <property type="match status" value="2"/>
</dbReference>
<keyword evidence="7" id="KW-1185">Reference proteome</keyword>
<dbReference type="PROSITE" id="PS50001">
    <property type="entry name" value="SH2"/>
    <property type="match status" value="1"/>
</dbReference>
<dbReference type="InterPro" id="IPR036028">
    <property type="entry name" value="SH3-like_dom_sf"/>
</dbReference>
<dbReference type="InParanoid" id="A0A1S3IKH6"/>
<reference evidence="8" key="1">
    <citation type="submission" date="2025-08" db="UniProtKB">
        <authorList>
            <consortium name="RefSeq"/>
        </authorList>
    </citation>
    <scope>IDENTIFICATION</scope>
    <source>
        <tissue evidence="8">Gonads</tissue>
    </source>
</reference>
<dbReference type="OMA" id="YVCPYNS"/>
<dbReference type="FunCoup" id="A0A1S3IKH6">
    <property type="interactions" value="2108"/>
</dbReference>
<dbReference type="OrthoDB" id="10255964at2759"/>
<feature type="domain" description="SH2" evidence="5">
    <location>
        <begin position="60"/>
        <end position="157"/>
    </location>
</feature>
<dbReference type="SMART" id="SM00252">
    <property type="entry name" value="SH2"/>
    <property type="match status" value="1"/>
</dbReference>
<dbReference type="InterPro" id="IPR001452">
    <property type="entry name" value="SH3_domain"/>
</dbReference>
<evidence type="ECO:0000259" key="6">
    <source>
        <dbReference type="PROSITE" id="PS50002"/>
    </source>
</evidence>
<name>A0A1S3IKH6_LINAN</name>
<keyword evidence="2 3" id="KW-0727">SH2 domain</keyword>
<evidence type="ECO:0000256" key="1">
    <source>
        <dbReference type="ARBA" id="ARBA00022443"/>
    </source>
</evidence>
<evidence type="ECO:0000259" key="5">
    <source>
        <dbReference type="PROSITE" id="PS50001"/>
    </source>
</evidence>
<dbReference type="RefSeq" id="XP_013398391.1">
    <property type="nucleotide sequence ID" value="XM_013542937.1"/>
</dbReference>
<dbReference type="InterPro" id="IPR000980">
    <property type="entry name" value="SH2"/>
</dbReference>
<dbReference type="InterPro" id="IPR036860">
    <property type="entry name" value="SH2_dom_sf"/>
</dbReference>
<dbReference type="AlphaFoldDB" id="A0A1S3IKH6"/>
<dbReference type="Pfam" id="PF00017">
    <property type="entry name" value="SH2"/>
    <property type="match status" value="1"/>
</dbReference>
<dbReference type="GeneID" id="106164896"/>
<evidence type="ECO:0000256" key="4">
    <source>
        <dbReference type="PROSITE-ProRule" id="PRU00192"/>
    </source>
</evidence>
<dbReference type="SUPFAM" id="SSF55550">
    <property type="entry name" value="SH2 domain"/>
    <property type="match status" value="1"/>
</dbReference>
<feature type="domain" description="SH3" evidence="6">
    <location>
        <begin position="1"/>
        <end position="58"/>
    </location>
</feature>
<dbReference type="FunFam" id="2.30.30.40:FF:000072">
    <property type="entry name" value="Unconventional Myosin IB"/>
    <property type="match status" value="1"/>
</dbReference>
<dbReference type="SUPFAM" id="SSF50044">
    <property type="entry name" value="SH3-domain"/>
    <property type="match status" value="2"/>
</dbReference>
<dbReference type="CDD" id="cd09941">
    <property type="entry name" value="SH2_Grb2_like"/>
    <property type="match status" value="1"/>
</dbReference>
<organism evidence="7 8">
    <name type="scientific">Lingula anatina</name>
    <name type="common">Brachiopod</name>
    <name type="synonym">Lingula unguis</name>
    <dbReference type="NCBI Taxonomy" id="7574"/>
    <lineage>
        <taxon>Eukaryota</taxon>
        <taxon>Metazoa</taxon>
        <taxon>Spiralia</taxon>
        <taxon>Lophotrochozoa</taxon>
        <taxon>Brachiopoda</taxon>
        <taxon>Linguliformea</taxon>
        <taxon>Lingulata</taxon>
        <taxon>Lingulida</taxon>
        <taxon>Linguloidea</taxon>
        <taxon>Lingulidae</taxon>
        <taxon>Lingula</taxon>
    </lineage>
</organism>
<gene>
    <name evidence="8" type="primary">LOC106164896</name>
</gene>
<accession>A0A1S3IKH6</accession>
<dbReference type="CDD" id="cd11804">
    <property type="entry name" value="SH3_GRB2_like_N"/>
    <property type="match status" value="1"/>
</dbReference>
<dbReference type="KEGG" id="lak:106164896"/>
<dbReference type="InterPro" id="IPR043539">
    <property type="entry name" value="Grb2-like"/>
</dbReference>
<dbReference type="PRINTS" id="PR00499">
    <property type="entry name" value="P67PHOX"/>
</dbReference>
<evidence type="ECO:0000313" key="7">
    <source>
        <dbReference type="Proteomes" id="UP000085678"/>
    </source>
</evidence>
<evidence type="ECO:0000256" key="2">
    <source>
        <dbReference type="ARBA" id="ARBA00022999"/>
    </source>
</evidence>
<evidence type="ECO:0000256" key="3">
    <source>
        <dbReference type="PROSITE-ProRule" id="PRU00191"/>
    </source>
</evidence>
<dbReference type="Gene3D" id="2.30.30.40">
    <property type="entry name" value="SH3 Domains"/>
    <property type="match status" value="2"/>
</dbReference>
<dbReference type="STRING" id="7574.A0A1S3IKH6"/>
<dbReference type="PROSITE" id="PS50002">
    <property type="entry name" value="SH3"/>
    <property type="match status" value="2"/>
</dbReference>
<dbReference type="Gene3D" id="3.30.505.10">
    <property type="entry name" value="SH2 domain"/>
    <property type="match status" value="1"/>
</dbReference>
<proteinExistence type="predicted"/>
<sequence length="236" mass="27267">MEATAKHDFKATAEDELTFKKGNLLKILSIEEDHNWYKAEIDGKEGYIPSNYIDMKEHNWYVGKMPRVEAEKMLLRKDQGFEQVDGAFLIRLSESSPGEFSLSVKWGDGVQHFKVLRDGCGKYFLWIQKHDSLNELVKFHRTTTVSRSSTIYLKDMIHIGRNKERDASKSANEEELVEALYDFTPEEPEELKFSKGDIIKVHSKVDCNWWKGECNGQSGLFPATYVNALKKQANRH</sequence>
<dbReference type="PANTHER" id="PTHR46037">
    <property type="entry name" value="PROTEIN ENHANCER OF SEVENLESS 2B"/>
    <property type="match status" value="1"/>
</dbReference>
<dbReference type="Proteomes" id="UP000085678">
    <property type="component" value="Unplaced"/>
</dbReference>
<dbReference type="PRINTS" id="PR00452">
    <property type="entry name" value="SH3DOMAIN"/>
</dbReference>
<protein>
    <submittedName>
        <fullName evidence="8">Protein enhancer of sevenless 2B</fullName>
    </submittedName>
</protein>
<evidence type="ECO:0000313" key="8">
    <source>
        <dbReference type="RefSeq" id="XP_013398391.1"/>
    </source>
</evidence>
<dbReference type="PRINTS" id="PR00401">
    <property type="entry name" value="SH2DOMAIN"/>
</dbReference>
<dbReference type="SMART" id="SM00326">
    <property type="entry name" value="SH3"/>
    <property type="match status" value="2"/>
</dbReference>
<keyword evidence="1 4" id="KW-0728">SH3 domain</keyword>